<name>A0A2D0N3L6_FLAN2</name>
<feature type="transmembrane region" description="Helical" evidence="10">
    <location>
        <begin position="305"/>
        <end position="323"/>
    </location>
</feature>
<sequence length="376" mass="43440">MDLLTYILFFGLALTLITWLSPARWQIWVILAGTVLFLALEAPVSLLILGLTTGSSYWIFRTSLSLTTATILILVQNITIFVLYKIGIGAALLSPVDRLIPLGLSYYSFRQIHYAIERYKGKVGPHNFGDYAAYMFFLPTILIGPINRFQPFLRNIYRRRWDANLFSEGLERILYGYAKIVIIGNFLLTNKLTAVVTALEGKNEWLATYLRVLNYTLNTYFQFAGYSDVAIGLALLLGFRVMENFNYPFLAPNINEFWNRWHISLSSWCRDYVYTPMASITRKPIIGIIMTMLVIGLWHEISLKYIIWGVYHGLGVAVWHLYNRSELSKRLQNSLPAYDYWAILLTFHFVLFSFVIVKEENWQAIVQTYRLLLGLA</sequence>
<dbReference type="Pfam" id="PF03062">
    <property type="entry name" value="MBOAT"/>
    <property type="match status" value="1"/>
</dbReference>
<accession>A0A2D0N3L6</accession>
<protein>
    <recommendedName>
        <fullName evidence="13">MBOAT family protein</fullName>
    </recommendedName>
</protein>
<feature type="transmembrane region" description="Helical" evidence="10">
    <location>
        <begin position="280"/>
        <end position="299"/>
    </location>
</feature>
<evidence type="ECO:0000256" key="2">
    <source>
        <dbReference type="ARBA" id="ARBA00010323"/>
    </source>
</evidence>
<evidence type="ECO:0000256" key="8">
    <source>
        <dbReference type="ARBA" id="ARBA00023315"/>
    </source>
</evidence>
<evidence type="ECO:0000313" key="12">
    <source>
        <dbReference type="Proteomes" id="UP000223913"/>
    </source>
</evidence>
<feature type="transmembrane region" description="Helical" evidence="10">
    <location>
        <begin position="25"/>
        <end position="51"/>
    </location>
</feature>
<organism evidence="11 12">
    <name type="scientific">Flavilitoribacter nigricans (strain ATCC 23147 / DSM 23189 / NBRC 102662 / NCIMB 1420 / SS-2)</name>
    <name type="common">Lewinella nigricans</name>
    <dbReference type="NCBI Taxonomy" id="1122177"/>
    <lineage>
        <taxon>Bacteria</taxon>
        <taxon>Pseudomonadati</taxon>
        <taxon>Bacteroidota</taxon>
        <taxon>Saprospiria</taxon>
        <taxon>Saprospirales</taxon>
        <taxon>Lewinellaceae</taxon>
        <taxon>Flavilitoribacter</taxon>
    </lineage>
</organism>
<dbReference type="InterPro" id="IPR024194">
    <property type="entry name" value="Ac/AlaTfrase_AlgI/DltB"/>
</dbReference>
<feature type="transmembrane region" description="Helical" evidence="10">
    <location>
        <begin position="335"/>
        <end position="357"/>
    </location>
</feature>
<dbReference type="EMBL" id="PDUD01000034">
    <property type="protein sequence ID" value="PHN03132.1"/>
    <property type="molecule type" value="Genomic_DNA"/>
</dbReference>
<keyword evidence="4 9" id="KW-0808">Transferase</keyword>
<comment type="subcellular location">
    <subcellularLocation>
        <location evidence="1">Cell membrane</location>
        <topology evidence="1">Multi-pass membrane protein</topology>
    </subcellularLocation>
</comment>
<feature type="transmembrane region" description="Helical" evidence="10">
    <location>
        <begin position="131"/>
        <end position="153"/>
    </location>
</feature>
<dbReference type="InterPro" id="IPR051085">
    <property type="entry name" value="MB_O-acyltransferase"/>
</dbReference>
<feature type="transmembrane region" description="Helical" evidence="10">
    <location>
        <begin position="174"/>
        <end position="199"/>
    </location>
</feature>
<evidence type="ECO:0000256" key="3">
    <source>
        <dbReference type="ARBA" id="ARBA00022475"/>
    </source>
</evidence>
<evidence type="ECO:0000256" key="6">
    <source>
        <dbReference type="ARBA" id="ARBA00022989"/>
    </source>
</evidence>
<dbReference type="OrthoDB" id="9805788at2"/>
<feature type="transmembrane region" description="Helical" evidence="10">
    <location>
        <begin position="219"/>
        <end position="239"/>
    </location>
</feature>
<dbReference type="InterPro" id="IPR028362">
    <property type="entry name" value="AlgI"/>
</dbReference>
<keyword evidence="7 9" id="KW-0472">Membrane</keyword>
<evidence type="ECO:0000256" key="5">
    <source>
        <dbReference type="ARBA" id="ARBA00022692"/>
    </source>
</evidence>
<keyword evidence="12" id="KW-1185">Reference proteome</keyword>
<evidence type="ECO:0000256" key="7">
    <source>
        <dbReference type="ARBA" id="ARBA00023136"/>
    </source>
</evidence>
<dbReference type="AlphaFoldDB" id="A0A2D0N3L6"/>
<keyword evidence="8 9" id="KW-0012">Acyltransferase</keyword>
<keyword evidence="5 10" id="KW-0812">Transmembrane</keyword>
<evidence type="ECO:0000256" key="4">
    <source>
        <dbReference type="ARBA" id="ARBA00022679"/>
    </source>
</evidence>
<dbReference type="InterPro" id="IPR004299">
    <property type="entry name" value="MBOAT_fam"/>
</dbReference>
<dbReference type="RefSeq" id="WP_099153572.1">
    <property type="nucleotide sequence ID" value="NZ_PDUD01000034.1"/>
</dbReference>
<comment type="caution">
    <text evidence="11">The sequence shown here is derived from an EMBL/GenBank/DDBJ whole genome shotgun (WGS) entry which is preliminary data.</text>
</comment>
<keyword evidence="3 9" id="KW-1003">Cell membrane</keyword>
<dbReference type="PANTHER" id="PTHR13285:SF23">
    <property type="entry name" value="TEICHOIC ACID D-ALANYLTRANSFERASE"/>
    <property type="match status" value="1"/>
</dbReference>
<dbReference type="GO" id="GO:0042121">
    <property type="term" value="P:alginic acid biosynthetic process"/>
    <property type="evidence" value="ECO:0007669"/>
    <property type="project" value="InterPro"/>
</dbReference>
<dbReference type="GO" id="GO:0005886">
    <property type="term" value="C:plasma membrane"/>
    <property type="evidence" value="ECO:0007669"/>
    <property type="project" value="UniProtKB-SubCell"/>
</dbReference>
<evidence type="ECO:0008006" key="13">
    <source>
        <dbReference type="Google" id="ProtNLM"/>
    </source>
</evidence>
<reference evidence="11 12" key="1">
    <citation type="submission" date="2017-10" db="EMBL/GenBank/DDBJ databases">
        <title>The draft genome sequence of Lewinella nigricans NBRC 102662.</title>
        <authorList>
            <person name="Wang K."/>
        </authorList>
    </citation>
    <scope>NUCLEOTIDE SEQUENCE [LARGE SCALE GENOMIC DNA]</scope>
    <source>
        <strain evidence="11 12">NBRC 102662</strain>
    </source>
</reference>
<evidence type="ECO:0000256" key="1">
    <source>
        <dbReference type="ARBA" id="ARBA00004651"/>
    </source>
</evidence>
<keyword evidence="6 10" id="KW-1133">Transmembrane helix</keyword>
<dbReference type="PIRSF" id="PIRSF500217">
    <property type="entry name" value="AlgI"/>
    <property type="match status" value="1"/>
</dbReference>
<dbReference type="GO" id="GO:0016746">
    <property type="term" value="F:acyltransferase activity"/>
    <property type="evidence" value="ECO:0007669"/>
    <property type="project" value="UniProtKB-KW"/>
</dbReference>
<dbReference type="PIRSF" id="PIRSF016636">
    <property type="entry name" value="AlgI_DltB"/>
    <property type="match status" value="1"/>
</dbReference>
<feature type="transmembrane region" description="Helical" evidence="10">
    <location>
        <begin position="63"/>
        <end position="84"/>
    </location>
</feature>
<dbReference type="PANTHER" id="PTHR13285">
    <property type="entry name" value="ACYLTRANSFERASE"/>
    <property type="match status" value="1"/>
</dbReference>
<comment type="similarity">
    <text evidence="2 9">Belongs to the membrane-bound acyltransferase family.</text>
</comment>
<evidence type="ECO:0000313" key="11">
    <source>
        <dbReference type="EMBL" id="PHN03132.1"/>
    </source>
</evidence>
<evidence type="ECO:0000256" key="9">
    <source>
        <dbReference type="PIRNR" id="PIRNR016636"/>
    </source>
</evidence>
<dbReference type="Proteomes" id="UP000223913">
    <property type="component" value="Unassembled WGS sequence"/>
</dbReference>
<proteinExistence type="inferred from homology"/>
<evidence type="ECO:0000256" key="10">
    <source>
        <dbReference type="SAM" id="Phobius"/>
    </source>
</evidence>
<gene>
    <name evidence="11" type="ORF">CRP01_29070</name>
</gene>